<feature type="transmembrane region" description="Helical" evidence="6">
    <location>
        <begin position="96"/>
        <end position="115"/>
    </location>
</feature>
<dbReference type="PANTHER" id="PTHR31645">
    <property type="entry name" value="OLIGOPEPTIDE TRANSPORTER YGL114W-RELATED"/>
    <property type="match status" value="1"/>
</dbReference>
<evidence type="ECO:0000256" key="6">
    <source>
        <dbReference type="SAM" id="Phobius"/>
    </source>
</evidence>
<proteinExistence type="predicted"/>
<dbReference type="PANTHER" id="PTHR31645:SF0">
    <property type="entry name" value="OLIGOPEPTIDE TRANSPORTER YGL114W-RELATED"/>
    <property type="match status" value="1"/>
</dbReference>
<feature type="transmembrane region" description="Helical" evidence="6">
    <location>
        <begin position="316"/>
        <end position="336"/>
    </location>
</feature>
<name>F1ZD44_9SPHN</name>
<feature type="transmembrane region" description="Helical" evidence="6">
    <location>
        <begin position="223"/>
        <end position="242"/>
    </location>
</feature>
<dbReference type="NCBIfam" id="TIGR00728">
    <property type="entry name" value="OPT_sfam"/>
    <property type="match status" value="1"/>
</dbReference>
<dbReference type="STRING" id="983920.Y88_3779"/>
<organism evidence="7 8">
    <name type="scientific">Novosphingobium nitrogenifigens DSM 19370</name>
    <dbReference type="NCBI Taxonomy" id="983920"/>
    <lineage>
        <taxon>Bacteria</taxon>
        <taxon>Pseudomonadati</taxon>
        <taxon>Pseudomonadota</taxon>
        <taxon>Alphaproteobacteria</taxon>
        <taxon>Sphingomonadales</taxon>
        <taxon>Sphingomonadaceae</taxon>
        <taxon>Novosphingobium</taxon>
    </lineage>
</organism>
<comment type="caution">
    <text evidence="7">The sequence shown here is derived from an EMBL/GenBank/DDBJ whole genome shotgun (WGS) entry which is preliminary data.</text>
</comment>
<feature type="transmembrane region" description="Helical" evidence="6">
    <location>
        <begin position="513"/>
        <end position="531"/>
    </location>
</feature>
<evidence type="ECO:0000313" key="8">
    <source>
        <dbReference type="Proteomes" id="UP000004728"/>
    </source>
</evidence>
<dbReference type="OrthoDB" id="9809340at2"/>
<reference evidence="7 8" key="1">
    <citation type="journal article" date="2012" name="J. Bacteriol.">
        <title>Draft Genome Sequence of Novosphingobium nitrogenifigens Y88T.</title>
        <authorList>
            <person name="Strabala T.J."/>
            <person name="Macdonald L."/>
            <person name="Liu V."/>
            <person name="Smit A.M."/>
        </authorList>
    </citation>
    <scope>NUCLEOTIDE SEQUENCE [LARGE SCALE GENOMIC DNA]</scope>
    <source>
        <strain evidence="7 8">DSM 19370</strain>
    </source>
</reference>
<feature type="transmembrane region" description="Helical" evidence="6">
    <location>
        <begin position="381"/>
        <end position="400"/>
    </location>
</feature>
<evidence type="ECO:0000256" key="4">
    <source>
        <dbReference type="ARBA" id="ARBA00022989"/>
    </source>
</evidence>
<dbReference type="GO" id="GO:0035673">
    <property type="term" value="F:oligopeptide transmembrane transporter activity"/>
    <property type="evidence" value="ECO:0007669"/>
    <property type="project" value="InterPro"/>
</dbReference>
<accession>F1ZD44</accession>
<evidence type="ECO:0000256" key="3">
    <source>
        <dbReference type="ARBA" id="ARBA00022692"/>
    </source>
</evidence>
<dbReference type="InParanoid" id="F1ZD44"/>
<gene>
    <name evidence="7" type="ORF">Y88_3779</name>
</gene>
<dbReference type="InterPro" id="IPR004814">
    <property type="entry name" value="Oligopep_transpt"/>
</dbReference>
<feature type="transmembrane region" description="Helical" evidence="6">
    <location>
        <begin position="412"/>
        <end position="431"/>
    </location>
</feature>
<feature type="transmembrane region" description="Helical" evidence="6">
    <location>
        <begin position="67"/>
        <end position="90"/>
    </location>
</feature>
<feature type="transmembrane region" description="Helical" evidence="6">
    <location>
        <begin position="35"/>
        <end position="55"/>
    </location>
</feature>
<protein>
    <submittedName>
        <fullName evidence="7">OPT family oligopeptide transporter</fullName>
    </submittedName>
</protein>
<dbReference type="Proteomes" id="UP000004728">
    <property type="component" value="Unassembled WGS sequence"/>
</dbReference>
<evidence type="ECO:0000256" key="1">
    <source>
        <dbReference type="ARBA" id="ARBA00004141"/>
    </source>
</evidence>
<evidence type="ECO:0000256" key="2">
    <source>
        <dbReference type="ARBA" id="ARBA00022448"/>
    </source>
</evidence>
<dbReference type="EMBL" id="AEWJ01000065">
    <property type="protein sequence ID" value="EGD57469.1"/>
    <property type="molecule type" value="Genomic_DNA"/>
</dbReference>
<dbReference type="Pfam" id="PF03169">
    <property type="entry name" value="OPT"/>
    <property type="match status" value="1"/>
</dbReference>
<feature type="transmembrane region" description="Helical" evidence="6">
    <location>
        <begin position="348"/>
        <end position="369"/>
    </location>
</feature>
<keyword evidence="8" id="KW-1185">Reference proteome</keyword>
<dbReference type="InterPro" id="IPR004813">
    <property type="entry name" value="OPT"/>
</dbReference>
<feature type="transmembrane region" description="Helical" evidence="6">
    <location>
        <begin position="626"/>
        <end position="652"/>
    </location>
</feature>
<dbReference type="AlphaFoldDB" id="F1ZD44"/>
<keyword evidence="5 6" id="KW-0472">Membrane</keyword>
<feature type="transmembrane region" description="Helical" evidence="6">
    <location>
        <begin position="543"/>
        <end position="568"/>
    </location>
</feature>
<dbReference type="eggNOG" id="COG1297">
    <property type="taxonomic scope" value="Bacteria"/>
</dbReference>
<feature type="transmembrane region" description="Helical" evidence="6">
    <location>
        <begin position="488"/>
        <end position="506"/>
    </location>
</feature>
<feature type="transmembrane region" description="Helical" evidence="6">
    <location>
        <begin position="262"/>
        <end position="279"/>
    </location>
</feature>
<evidence type="ECO:0000313" key="7">
    <source>
        <dbReference type="EMBL" id="EGD57469.1"/>
    </source>
</evidence>
<comment type="subcellular location">
    <subcellularLocation>
        <location evidence="1">Membrane</location>
        <topology evidence="1">Multi-pass membrane protein</topology>
    </subcellularLocation>
</comment>
<keyword evidence="4 6" id="KW-1133">Transmembrane helix</keyword>
<feature type="transmembrane region" description="Helical" evidence="6">
    <location>
        <begin position="7"/>
        <end position="29"/>
    </location>
</feature>
<dbReference type="GO" id="GO:0016020">
    <property type="term" value="C:membrane"/>
    <property type="evidence" value="ECO:0007669"/>
    <property type="project" value="UniProtKB-SubCell"/>
</dbReference>
<dbReference type="InterPro" id="IPR045035">
    <property type="entry name" value="YSL-like"/>
</dbReference>
<keyword evidence="2" id="KW-0813">Transport</keyword>
<dbReference type="HOGENOM" id="CLU_018238_1_1_5"/>
<keyword evidence="3 6" id="KW-0812">Transmembrane</keyword>
<feature type="transmembrane region" description="Helical" evidence="6">
    <location>
        <begin position="452"/>
        <end position="476"/>
    </location>
</feature>
<evidence type="ECO:0000256" key="5">
    <source>
        <dbReference type="ARBA" id="ARBA00023136"/>
    </source>
</evidence>
<dbReference type="NCBIfam" id="TIGR00733">
    <property type="entry name" value="OPT family oligopeptide transporter"/>
    <property type="match status" value="1"/>
</dbReference>
<feature type="transmembrane region" description="Helical" evidence="6">
    <location>
        <begin position="588"/>
        <end position="614"/>
    </location>
</feature>
<sequence>MRPPVELSLRGIVLGCLITVLFTAANIYLCLQSGLTFASSIPAAVISMAVLKVFRDSGILENNIVQTVASSAGTLSCMVFVLPGFVMIGYWHDFPFWPSFWICAAGGILGVVYSVPLRRSLVTGSDLPYPEGVAAAEVLRAGEGTRGNENADAGDAAEARLGLKAVITGSISSAVMALLVGTRLLASEIAGYARFGSAATGMTVNMQLALFGAGHLVGLTGGLAMLVGLGLAWGVAVPVMTMTHPAAGPAVDLAMDLWRHKVRFVFASALAVTSVWTLLRLARPVFQGILSAVAAQARRKAGEVLPLVEQDMPMSWLGGIVLVLLVPVALLLHGFLAGGPLAPLEVPLMIAGIAFVAITGFLVAAVCGYMAGLIGSSNSPLSSLAILGVIGSAGLLSIVVEPHLGPEARPSLVALSLLVAGLVLGVATIANDNLQDLKTGQLVGATPWRQQVALVVGVIAGAVVIPPIMSMLGHAYGFAGVPGAGPKALAAPQAVLITTLAGQFIGGTVEWSLLGAGALIGVGLIVLDAVLERRGGMRLPPLAIAFAGYIPPGTISIVIIGALAGHFYEHLADRNAASPRQADVIRRLGVILASGLIVGESLVNVVLAGLVAAAKGGLLNVPDTDWPLAVVGAGFAPWSEGLAIIVIFGTVLRLYRWAARLGAGTRA</sequence>